<dbReference type="OrthoDB" id="26282at2759"/>
<dbReference type="GO" id="GO:0031124">
    <property type="term" value="P:mRNA 3'-end processing"/>
    <property type="evidence" value="ECO:0007669"/>
    <property type="project" value="InterPro"/>
</dbReference>
<dbReference type="InterPro" id="IPR008847">
    <property type="entry name" value="Suf"/>
</dbReference>
<keyword evidence="6" id="KW-1185">Reference proteome</keyword>
<evidence type="ECO:0000256" key="2">
    <source>
        <dbReference type="ARBA" id="ARBA00022737"/>
    </source>
</evidence>
<dbReference type="InterPro" id="IPR011990">
    <property type="entry name" value="TPR-like_helical_dom_sf"/>
</dbReference>
<dbReference type="PANTHER" id="PTHR19980">
    <property type="entry name" value="RNA CLEAVAGE STIMULATION FACTOR"/>
    <property type="match status" value="1"/>
</dbReference>
<evidence type="ECO:0000259" key="4">
    <source>
        <dbReference type="Pfam" id="PF05843"/>
    </source>
</evidence>
<comment type="subcellular location">
    <subcellularLocation>
        <location evidence="1">Nucleus</location>
    </subcellularLocation>
</comment>
<dbReference type="Pfam" id="PF05843">
    <property type="entry name" value="Suf"/>
    <property type="match status" value="1"/>
</dbReference>
<keyword evidence="3" id="KW-0539">Nucleus</keyword>
<gene>
    <name evidence="5" type="ORF">Cgig2_030840</name>
</gene>
<evidence type="ECO:0000256" key="1">
    <source>
        <dbReference type="ARBA" id="ARBA00004123"/>
    </source>
</evidence>
<reference evidence="5" key="1">
    <citation type="submission" date="2022-04" db="EMBL/GenBank/DDBJ databases">
        <title>Carnegiea gigantea Genome sequencing and assembly v2.</title>
        <authorList>
            <person name="Copetti D."/>
            <person name="Sanderson M.J."/>
            <person name="Burquez A."/>
            <person name="Wojciechowski M.F."/>
        </authorList>
    </citation>
    <scope>NUCLEOTIDE SEQUENCE</scope>
    <source>
        <strain evidence="5">SGP5-SGP5p</strain>
        <tissue evidence="5">Aerial part</tissue>
    </source>
</reference>
<dbReference type="GO" id="GO:0005634">
    <property type="term" value="C:nucleus"/>
    <property type="evidence" value="ECO:0007669"/>
    <property type="project" value="UniProtKB-SubCell"/>
</dbReference>
<dbReference type="InterPro" id="IPR045243">
    <property type="entry name" value="Rna14-like"/>
</dbReference>
<evidence type="ECO:0000256" key="3">
    <source>
        <dbReference type="ARBA" id="ARBA00023242"/>
    </source>
</evidence>
<comment type="caution">
    <text evidence="5">The sequence shown here is derived from an EMBL/GenBank/DDBJ whole genome shotgun (WGS) entry which is preliminary data.</text>
</comment>
<feature type="domain" description="Suppressor of forked" evidence="4">
    <location>
        <begin position="120"/>
        <end position="382"/>
    </location>
</feature>
<accession>A0A9Q1GNZ5</accession>
<dbReference type="SUPFAM" id="SSF48452">
    <property type="entry name" value="TPR-like"/>
    <property type="match status" value="1"/>
</dbReference>
<organism evidence="5 6">
    <name type="scientific">Carnegiea gigantea</name>
    <dbReference type="NCBI Taxonomy" id="171969"/>
    <lineage>
        <taxon>Eukaryota</taxon>
        <taxon>Viridiplantae</taxon>
        <taxon>Streptophyta</taxon>
        <taxon>Embryophyta</taxon>
        <taxon>Tracheophyta</taxon>
        <taxon>Spermatophyta</taxon>
        <taxon>Magnoliopsida</taxon>
        <taxon>eudicotyledons</taxon>
        <taxon>Gunneridae</taxon>
        <taxon>Pentapetalae</taxon>
        <taxon>Caryophyllales</taxon>
        <taxon>Cactineae</taxon>
        <taxon>Cactaceae</taxon>
        <taxon>Cactoideae</taxon>
        <taxon>Echinocereeae</taxon>
        <taxon>Carnegiea</taxon>
    </lineage>
</organism>
<dbReference type="GO" id="GO:0003729">
    <property type="term" value="F:mRNA binding"/>
    <property type="evidence" value="ECO:0007669"/>
    <property type="project" value="TreeGrafter"/>
</dbReference>
<sequence>MNLSMCTGVNACYYPPYYPPPPPHQNYLSAGSNSTPSSTPIGSVVGLGQSEINIETSTDEGDEEEVMGGTMGSAKKWTIDEDHQLIRAWINVGTDPIVETDQKKARLKSVVIGMADGSNKSTKYNVEAAEILANEALHLPITEAAPIYEQLLAVYPTAVSPLLLYVGGSIAKFWKQYVEAQMAVNNDDATKQIFSRCLLNCLQVPLWCAFVSRCFYHFRRCYIRFIKKVNEKKGFEGQEETRKALDFMLNYVGADIASGPVWMEYISLLKSLPAHTAQEETQRMIAVRKAYQRAVVTPTHHVEQLWKDYENFENSVSRTLAKGLLSEYQPKFSSARAVYRERKKYMDEIDWNMLAMPPAGSCKAILIFLSIFISLCDFEDKDVLISSILASDQPPSLQVYHSDTPFGTVAVGRTAMDGVEEASSIRKVL</sequence>
<dbReference type="PANTHER" id="PTHR19980:SF0">
    <property type="entry name" value="CLEAVAGE STIMULATION FACTOR SUBUNIT 3"/>
    <property type="match status" value="1"/>
</dbReference>
<evidence type="ECO:0000313" key="6">
    <source>
        <dbReference type="Proteomes" id="UP001153076"/>
    </source>
</evidence>
<dbReference type="SMART" id="SM00386">
    <property type="entry name" value="HAT"/>
    <property type="match status" value="3"/>
</dbReference>
<dbReference type="EMBL" id="JAKOGI010002237">
    <property type="protein sequence ID" value="KAJ8422505.1"/>
    <property type="molecule type" value="Genomic_DNA"/>
</dbReference>
<dbReference type="AlphaFoldDB" id="A0A9Q1GNZ5"/>
<name>A0A9Q1GNZ5_9CARY</name>
<proteinExistence type="predicted"/>
<dbReference type="Gene3D" id="1.25.40.1040">
    <property type="match status" value="1"/>
</dbReference>
<evidence type="ECO:0000313" key="5">
    <source>
        <dbReference type="EMBL" id="KAJ8422505.1"/>
    </source>
</evidence>
<keyword evidence="2" id="KW-0677">Repeat</keyword>
<dbReference type="Proteomes" id="UP001153076">
    <property type="component" value="Unassembled WGS sequence"/>
</dbReference>
<protein>
    <recommendedName>
        <fullName evidence="4">Suppressor of forked domain-containing protein</fullName>
    </recommendedName>
</protein>
<dbReference type="InterPro" id="IPR003107">
    <property type="entry name" value="HAT"/>
</dbReference>